<dbReference type="InterPro" id="IPR006016">
    <property type="entry name" value="UspA"/>
</dbReference>
<dbReference type="AlphaFoldDB" id="A0AAV3T7B3"/>
<name>A0AAV3T7B3_9EURY</name>
<dbReference type="Gene3D" id="3.40.50.620">
    <property type="entry name" value="HUPs"/>
    <property type="match status" value="1"/>
</dbReference>
<dbReference type="EMBL" id="BAAADV010000001">
    <property type="protein sequence ID" value="GAA0669159.1"/>
    <property type="molecule type" value="Genomic_DNA"/>
</dbReference>
<reference evidence="4 5" key="1">
    <citation type="journal article" date="2019" name="Int. J. Syst. Evol. Microbiol.">
        <title>The Global Catalogue of Microorganisms (GCM) 10K type strain sequencing project: providing services to taxonomists for standard genome sequencing and annotation.</title>
        <authorList>
            <consortium name="The Broad Institute Genomics Platform"/>
            <consortium name="The Broad Institute Genome Sequencing Center for Infectious Disease"/>
            <person name="Wu L."/>
            <person name="Ma J."/>
        </authorList>
    </citation>
    <scope>NUCLEOTIDE SEQUENCE [LARGE SCALE GENOMIC DNA]</scope>
    <source>
        <strain evidence="4 5">JCM 16328</strain>
    </source>
</reference>
<dbReference type="CDD" id="cd00293">
    <property type="entry name" value="USP-like"/>
    <property type="match status" value="1"/>
</dbReference>
<comment type="similarity">
    <text evidence="1">Belongs to the universal stress protein A family.</text>
</comment>
<gene>
    <name evidence="4" type="ORF">GCM10009020_13850</name>
</gene>
<dbReference type="Pfam" id="PF00582">
    <property type="entry name" value="Usp"/>
    <property type="match status" value="1"/>
</dbReference>
<feature type="region of interest" description="Disordered" evidence="2">
    <location>
        <begin position="47"/>
        <end position="66"/>
    </location>
</feature>
<dbReference type="SUPFAM" id="SSF52402">
    <property type="entry name" value="Adenine nucleotide alpha hydrolases-like"/>
    <property type="match status" value="1"/>
</dbReference>
<keyword evidence="5" id="KW-1185">Reference proteome</keyword>
<sequence>MVIVAAISGSEQSMEVVAQANELARAFEDELHLVHVIEETEYTRLVEKQSNARETDSGSVEENAAAAATDGVDEIVDADYEIVGRVGNPSKKVLEYADEVDARYVVVGGRSRSPTGKALFGSVTQSILLNTERPVVTLTETE</sequence>
<dbReference type="PANTHER" id="PTHR46268:SF6">
    <property type="entry name" value="UNIVERSAL STRESS PROTEIN UP12"/>
    <property type="match status" value="1"/>
</dbReference>
<evidence type="ECO:0000313" key="5">
    <source>
        <dbReference type="Proteomes" id="UP001500420"/>
    </source>
</evidence>
<evidence type="ECO:0000256" key="1">
    <source>
        <dbReference type="ARBA" id="ARBA00008791"/>
    </source>
</evidence>
<feature type="domain" description="UspA" evidence="3">
    <location>
        <begin position="3"/>
        <end position="136"/>
    </location>
</feature>
<dbReference type="PANTHER" id="PTHR46268">
    <property type="entry name" value="STRESS RESPONSE PROTEIN NHAX"/>
    <property type="match status" value="1"/>
</dbReference>
<comment type="caution">
    <text evidence="4">The sequence shown here is derived from an EMBL/GenBank/DDBJ whole genome shotgun (WGS) entry which is preliminary data.</text>
</comment>
<evidence type="ECO:0000256" key="2">
    <source>
        <dbReference type="SAM" id="MobiDB-lite"/>
    </source>
</evidence>
<evidence type="ECO:0000313" key="4">
    <source>
        <dbReference type="EMBL" id="GAA0669159.1"/>
    </source>
</evidence>
<evidence type="ECO:0000259" key="3">
    <source>
        <dbReference type="Pfam" id="PF00582"/>
    </source>
</evidence>
<accession>A0AAV3T7B3</accession>
<proteinExistence type="inferred from homology"/>
<dbReference type="RefSeq" id="WP_343773203.1">
    <property type="nucleotide sequence ID" value="NZ_BAAADV010000001.1"/>
</dbReference>
<feature type="compositionally biased region" description="Basic and acidic residues" evidence="2">
    <location>
        <begin position="47"/>
        <end position="56"/>
    </location>
</feature>
<organism evidence="4 5">
    <name type="scientific">Natronoarchaeum mannanilyticum</name>
    <dbReference type="NCBI Taxonomy" id="926360"/>
    <lineage>
        <taxon>Archaea</taxon>
        <taxon>Methanobacteriati</taxon>
        <taxon>Methanobacteriota</taxon>
        <taxon>Stenosarchaea group</taxon>
        <taxon>Halobacteria</taxon>
        <taxon>Halobacteriales</taxon>
        <taxon>Natronoarchaeaceae</taxon>
    </lineage>
</organism>
<dbReference type="InterPro" id="IPR014729">
    <property type="entry name" value="Rossmann-like_a/b/a_fold"/>
</dbReference>
<dbReference type="Proteomes" id="UP001500420">
    <property type="component" value="Unassembled WGS sequence"/>
</dbReference>
<protein>
    <submittedName>
        <fullName evidence="4">Universal stress protein</fullName>
    </submittedName>
</protein>